<dbReference type="Proteomes" id="UP000266723">
    <property type="component" value="Unassembled WGS sequence"/>
</dbReference>
<reference evidence="1 2" key="1">
    <citation type="journal article" date="2020" name="BMC Genomics">
        <title>Intraspecific diversification of the crop wild relative Brassica cretica Lam. using demographic model selection.</title>
        <authorList>
            <person name="Kioukis A."/>
            <person name="Michalopoulou V.A."/>
            <person name="Briers L."/>
            <person name="Pirintsos S."/>
            <person name="Studholme D.J."/>
            <person name="Pavlidis P."/>
            <person name="Sarris P.F."/>
        </authorList>
    </citation>
    <scope>NUCLEOTIDE SEQUENCE [LARGE SCALE GENOMIC DNA]</scope>
    <source>
        <strain evidence="2">cv. PFS-1207/04</strain>
    </source>
</reference>
<comment type="caution">
    <text evidence="1">The sequence shown here is derived from an EMBL/GenBank/DDBJ whole genome shotgun (WGS) entry which is preliminary data.</text>
</comment>
<name>A0ABQ7DXY6_BRACR</name>
<dbReference type="EMBL" id="QGKV02000649">
    <property type="protein sequence ID" value="KAF3582396.1"/>
    <property type="molecule type" value="Genomic_DNA"/>
</dbReference>
<evidence type="ECO:0000313" key="2">
    <source>
        <dbReference type="Proteomes" id="UP000266723"/>
    </source>
</evidence>
<protein>
    <submittedName>
        <fullName evidence="1">Uncharacterized protein</fullName>
    </submittedName>
</protein>
<proteinExistence type="predicted"/>
<keyword evidence="2" id="KW-1185">Reference proteome</keyword>
<gene>
    <name evidence="1" type="ORF">DY000_02031345</name>
</gene>
<accession>A0ABQ7DXY6</accession>
<evidence type="ECO:0000313" key="1">
    <source>
        <dbReference type="EMBL" id="KAF3582396.1"/>
    </source>
</evidence>
<organism evidence="1 2">
    <name type="scientific">Brassica cretica</name>
    <name type="common">Mustard</name>
    <dbReference type="NCBI Taxonomy" id="69181"/>
    <lineage>
        <taxon>Eukaryota</taxon>
        <taxon>Viridiplantae</taxon>
        <taxon>Streptophyta</taxon>
        <taxon>Embryophyta</taxon>
        <taxon>Tracheophyta</taxon>
        <taxon>Spermatophyta</taxon>
        <taxon>Magnoliopsida</taxon>
        <taxon>eudicotyledons</taxon>
        <taxon>Gunneridae</taxon>
        <taxon>Pentapetalae</taxon>
        <taxon>rosids</taxon>
        <taxon>malvids</taxon>
        <taxon>Brassicales</taxon>
        <taxon>Brassicaceae</taxon>
        <taxon>Brassiceae</taxon>
        <taxon>Brassica</taxon>
    </lineage>
</organism>
<sequence>MKRTCNFLQFATVCMSLYPTVELFEGLEKEEGHLKTTHHNNIVQLLYSFQEKSIDSLLARSRRLREILHRL</sequence>